<keyword evidence="4 8" id="KW-0812">Transmembrane</keyword>
<feature type="transmembrane region" description="Helical" evidence="8">
    <location>
        <begin position="260"/>
        <end position="279"/>
    </location>
</feature>
<keyword evidence="5 8" id="KW-1133">Transmembrane helix</keyword>
<evidence type="ECO:0000256" key="6">
    <source>
        <dbReference type="ARBA" id="ARBA00023136"/>
    </source>
</evidence>
<comment type="caution">
    <text evidence="9">The sequence shown here is derived from an EMBL/GenBank/DDBJ whole genome shotgun (WGS) entry which is preliminary data.</text>
</comment>
<evidence type="ECO:0000256" key="2">
    <source>
        <dbReference type="ARBA" id="ARBA00022475"/>
    </source>
</evidence>
<evidence type="ECO:0000313" key="10">
    <source>
        <dbReference type="Proteomes" id="UP000641932"/>
    </source>
</evidence>
<evidence type="ECO:0000256" key="1">
    <source>
        <dbReference type="ARBA" id="ARBA00004651"/>
    </source>
</evidence>
<evidence type="ECO:0000256" key="5">
    <source>
        <dbReference type="ARBA" id="ARBA00022989"/>
    </source>
</evidence>
<proteinExistence type="inferred from homology"/>
<gene>
    <name evidence="9" type="ORF">GCM10012280_07560</name>
</gene>
<dbReference type="PIRSF" id="PIRSF010361">
    <property type="entry name" value="UCP010361"/>
    <property type="match status" value="1"/>
</dbReference>
<comment type="subcellular location">
    <subcellularLocation>
        <location evidence="1">Cell membrane</location>
        <topology evidence="1">Multi-pass membrane protein</topology>
    </subcellularLocation>
</comment>
<name>A0A917ZFG7_9ACTN</name>
<feature type="transmembrane region" description="Helical" evidence="8">
    <location>
        <begin position="156"/>
        <end position="178"/>
    </location>
</feature>
<organism evidence="9 10">
    <name type="scientific">Wenjunlia tyrosinilytica</name>
    <dbReference type="NCBI Taxonomy" id="1544741"/>
    <lineage>
        <taxon>Bacteria</taxon>
        <taxon>Bacillati</taxon>
        <taxon>Actinomycetota</taxon>
        <taxon>Actinomycetes</taxon>
        <taxon>Kitasatosporales</taxon>
        <taxon>Streptomycetaceae</taxon>
        <taxon>Wenjunlia</taxon>
    </lineage>
</organism>
<evidence type="ECO:0000256" key="7">
    <source>
        <dbReference type="ARBA" id="ARBA00024033"/>
    </source>
</evidence>
<dbReference type="AlphaFoldDB" id="A0A917ZFG7"/>
<evidence type="ECO:0000256" key="4">
    <source>
        <dbReference type="ARBA" id="ARBA00022692"/>
    </source>
</evidence>
<evidence type="ECO:0000256" key="3">
    <source>
        <dbReference type="ARBA" id="ARBA00022679"/>
    </source>
</evidence>
<reference evidence="9" key="1">
    <citation type="journal article" date="2014" name="Int. J. Syst. Evol. Microbiol.">
        <title>Complete genome sequence of Corynebacterium casei LMG S-19264T (=DSM 44701T), isolated from a smear-ripened cheese.</title>
        <authorList>
            <consortium name="US DOE Joint Genome Institute (JGI-PGF)"/>
            <person name="Walter F."/>
            <person name="Albersmeier A."/>
            <person name="Kalinowski J."/>
            <person name="Ruckert C."/>
        </authorList>
    </citation>
    <scope>NUCLEOTIDE SEQUENCE</scope>
    <source>
        <strain evidence="9">CGMCC 4.7201</strain>
    </source>
</reference>
<dbReference type="Proteomes" id="UP000641932">
    <property type="component" value="Unassembled WGS sequence"/>
</dbReference>
<protein>
    <submittedName>
        <fullName evidence="9">Membrane protein</fullName>
    </submittedName>
</protein>
<sequence>MSLAGRARGVVGTWAATRVLLLLTVLGVLPVPGPDVTTDVSVIYQGWYELLRAGTFPLDDVTWQYPPGAALAVLAPGLLPFLTYATAFFVIALAVDATTLGLLVRADGERRGGRRGGAWVWTAGVPLLGPTVYARYDLLVTAAAVAALLAAARRPKLSGALVGLGALLKVWPLLLLVGTARGRHTRDARAAAGATAVALSAWFWLSMPGAFAFLGFQRERGTEIESLGSVVFHIARHLGWGGQVMLNYGSVEFLGPGVRLVSHAALVLTTTSFGWLLVWRLRARRFTAATPFDAAFTAVLLFTVTSRVISPQYMVWLVGLAAVCLTERTTSQRRSALLVLAATGVTLLEYPIWSSHVVHSDPLGIALLTLRNGLLAAAALRSCRSLWCATVGSGPGLAKVPEARQVAHVGSTYTSERVTGRQ</sequence>
<dbReference type="InterPro" id="IPR018584">
    <property type="entry name" value="GT87"/>
</dbReference>
<keyword evidence="6 8" id="KW-0472">Membrane</keyword>
<dbReference type="EMBL" id="BMMS01000002">
    <property type="protein sequence ID" value="GGO81985.1"/>
    <property type="molecule type" value="Genomic_DNA"/>
</dbReference>
<evidence type="ECO:0000313" key="9">
    <source>
        <dbReference type="EMBL" id="GGO81985.1"/>
    </source>
</evidence>
<accession>A0A917ZFG7</accession>
<dbReference type="InterPro" id="IPR016570">
    <property type="entry name" value="UCP010361"/>
</dbReference>
<dbReference type="Pfam" id="PF09594">
    <property type="entry name" value="GT87"/>
    <property type="match status" value="1"/>
</dbReference>
<feature type="transmembrane region" description="Helical" evidence="8">
    <location>
        <begin position="190"/>
        <end position="216"/>
    </location>
</feature>
<evidence type="ECO:0000256" key="8">
    <source>
        <dbReference type="SAM" id="Phobius"/>
    </source>
</evidence>
<feature type="transmembrane region" description="Helical" evidence="8">
    <location>
        <begin position="12"/>
        <end position="31"/>
    </location>
</feature>
<keyword evidence="10" id="KW-1185">Reference proteome</keyword>
<feature type="transmembrane region" description="Helical" evidence="8">
    <location>
        <begin position="81"/>
        <end position="104"/>
    </location>
</feature>
<dbReference type="GO" id="GO:0016758">
    <property type="term" value="F:hexosyltransferase activity"/>
    <property type="evidence" value="ECO:0007669"/>
    <property type="project" value="InterPro"/>
</dbReference>
<keyword evidence="3" id="KW-0808">Transferase</keyword>
<reference evidence="9" key="2">
    <citation type="submission" date="2020-09" db="EMBL/GenBank/DDBJ databases">
        <authorList>
            <person name="Sun Q."/>
            <person name="Zhou Y."/>
        </authorList>
    </citation>
    <scope>NUCLEOTIDE SEQUENCE</scope>
    <source>
        <strain evidence="9">CGMCC 4.7201</strain>
    </source>
</reference>
<feature type="transmembrane region" description="Helical" evidence="8">
    <location>
        <begin position="116"/>
        <end position="136"/>
    </location>
</feature>
<keyword evidence="2" id="KW-1003">Cell membrane</keyword>
<dbReference type="RefSeq" id="WP_189130018.1">
    <property type="nucleotide sequence ID" value="NZ_BMMS01000002.1"/>
</dbReference>
<comment type="similarity">
    <text evidence="7">Belongs to the glycosyltransferase 87 family.</text>
</comment>
<dbReference type="GO" id="GO:0005886">
    <property type="term" value="C:plasma membrane"/>
    <property type="evidence" value="ECO:0007669"/>
    <property type="project" value="UniProtKB-SubCell"/>
</dbReference>